<keyword evidence="5" id="KW-1185">Reference proteome</keyword>
<organism evidence="4 5">
    <name type="scientific">Nitritalea halalkaliphila LW7</name>
    <dbReference type="NCBI Taxonomy" id="1189621"/>
    <lineage>
        <taxon>Bacteria</taxon>
        <taxon>Pseudomonadati</taxon>
        <taxon>Bacteroidota</taxon>
        <taxon>Cytophagia</taxon>
        <taxon>Cytophagales</taxon>
        <taxon>Cyclobacteriaceae</taxon>
        <taxon>Nitritalea</taxon>
    </lineage>
</organism>
<dbReference type="STRING" id="1189621.A3SI_00270"/>
<proteinExistence type="predicted"/>
<evidence type="ECO:0000256" key="2">
    <source>
        <dbReference type="SAM" id="Phobius"/>
    </source>
</evidence>
<dbReference type="GO" id="GO:0016757">
    <property type="term" value="F:glycosyltransferase activity"/>
    <property type="evidence" value="ECO:0007669"/>
    <property type="project" value="InterPro"/>
</dbReference>
<protein>
    <submittedName>
        <fullName evidence="4">Group 1 glycosyl transferase</fullName>
    </submittedName>
</protein>
<name>I5CAL2_9BACT</name>
<keyword evidence="2" id="KW-0472">Membrane</keyword>
<dbReference type="AlphaFoldDB" id="I5CAL2"/>
<dbReference type="SUPFAM" id="SSF53756">
    <property type="entry name" value="UDP-Glycosyltransferase/glycogen phosphorylase"/>
    <property type="match status" value="1"/>
</dbReference>
<dbReference type="CDD" id="cd03801">
    <property type="entry name" value="GT4_PimA-like"/>
    <property type="match status" value="1"/>
</dbReference>
<feature type="transmembrane region" description="Helical" evidence="2">
    <location>
        <begin position="108"/>
        <end position="128"/>
    </location>
</feature>
<dbReference type="GO" id="GO:0009103">
    <property type="term" value="P:lipopolysaccharide biosynthetic process"/>
    <property type="evidence" value="ECO:0007669"/>
    <property type="project" value="TreeGrafter"/>
</dbReference>
<dbReference type="PANTHER" id="PTHR46401:SF2">
    <property type="entry name" value="GLYCOSYLTRANSFERASE WBBK-RELATED"/>
    <property type="match status" value="1"/>
</dbReference>
<evidence type="ECO:0000256" key="1">
    <source>
        <dbReference type="ARBA" id="ARBA00022679"/>
    </source>
</evidence>
<gene>
    <name evidence="4" type="ORF">A3SI_00270</name>
</gene>
<dbReference type="Proteomes" id="UP000005551">
    <property type="component" value="Unassembled WGS sequence"/>
</dbReference>
<evidence type="ECO:0000313" key="5">
    <source>
        <dbReference type="Proteomes" id="UP000005551"/>
    </source>
</evidence>
<dbReference type="PANTHER" id="PTHR46401">
    <property type="entry name" value="GLYCOSYLTRANSFERASE WBBK-RELATED"/>
    <property type="match status" value="1"/>
</dbReference>
<keyword evidence="1 4" id="KW-0808">Transferase</keyword>
<keyword evidence="2" id="KW-0812">Transmembrane</keyword>
<dbReference type="Pfam" id="PF00534">
    <property type="entry name" value="Glycos_transf_1"/>
    <property type="match status" value="1"/>
</dbReference>
<dbReference type="InterPro" id="IPR001296">
    <property type="entry name" value="Glyco_trans_1"/>
</dbReference>
<accession>I5CAL2</accession>
<evidence type="ECO:0000313" key="4">
    <source>
        <dbReference type="EMBL" id="EIM78864.1"/>
    </source>
</evidence>
<comment type="caution">
    <text evidence="4">The sequence shown here is derived from an EMBL/GenBank/DDBJ whole genome shotgun (WGS) entry which is preliminary data.</text>
</comment>
<feature type="domain" description="Glycosyl transferase family 1" evidence="3">
    <location>
        <begin position="329"/>
        <end position="461"/>
    </location>
</feature>
<dbReference type="Gene3D" id="3.40.50.2000">
    <property type="entry name" value="Glycogen Phosphorylase B"/>
    <property type="match status" value="2"/>
</dbReference>
<evidence type="ECO:0000259" key="3">
    <source>
        <dbReference type="Pfam" id="PF00534"/>
    </source>
</evidence>
<sequence>MDKLKRMNTATVAVMDVRQQEALSPGAGTLELLDSRPDRLRYAAQVDKAGLAVFSEIHYPEGWVAEINGEELPIYRVNYLLRGLNLPEGAYEISMRFEPKSYFGTKTLLVIFQYVSVLLLLGALGVAFGQKQRRMPPKLLHIFPQASSFIQEDQAQLENYFEVLQDVRPWTDKRKAIGNFLGQGLFLLRRLAEVDYVLVQFAGYWSFLPTLLGKWYGKPVYIVLHGTDVAALPELGYGSLRIPLLRRAIHWSLKWATALFPVSSALVWTELHFDTRIQNRKQGLYAHFPDLLSPVAIIRQGVNTRFWAAPHQLPRQEKQFAAVMGPGQEYLKGLDFIGELAKQMPEYTFHIAGIAAEKHSSLPPNVYLLGRLDAEALRELYRCSGFYLQLSLFEGFGCALVEAMAAGCLPIVAQTMHLPHIIGESGYLLPYRTLYAWEALWKQIESEREAWGTLRQRAQNRAKTYFDSTLRGEYLQEAIRI</sequence>
<keyword evidence="2" id="KW-1133">Transmembrane helix</keyword>
<reference evidence="4 5" key="1">
    <citation type="submission" date="2012-05" db="EMBL/GenBank/DDBJ databases">
        <title>Genome sequence of Nitritalea halalkaliphila LW7.</title>
        <authorList>
            <person name="Jangir P.K."/>
            <person name="Singh A."/>
            <person name="Shivaji S."/>
            <person name="Sharma R."/>
        </authorList>
    </citation>
    <scope>NUCLEOTIDE SEQUENCE [LARGE SCALE GENOMIC DNA]</scope>
    <source>
        <strain evidence="4 5">LW7</strain>
    </source>
</reference>
<dbReference type="EMBL" id="AJYA01000001">
    <property type="protein sequence ID" value="EIM78864.1"/>
    <property type="molecule type" value="Genomic_DNA"/>
</dbReference>